<dbReference type="PANTHER" id="PTHR37685:SF1">
    <property type="entry name" value="GEO11136P1-RELATED"/>
    <property type="match status" value="1"/>
</dbReference>
<sequence>MSFVIRFGIIAVLCIAAYNAEDLIVGTSGTLAYSDNMKISSIPFSTRSKNIFYNTQDTAKIIKGLSVVDLAKSKARATVTSGGVGSTYVNIKLKSERGEGLNYLVQVYV</sequence>
<evidence type="ECO:0000313" key="3">
    <source>
        <dbReference type="Proteomes" id="UP000494256"/>
    </source>
</evidence>
<evidence type="ECO:0000313" key="2">
    <source>
        <dbReference type="EMBL" id="CAB3242809.1"/>
    </source>
</evidence>
<comment type="caution">
    <text evidence="2">The sequence shown here is derived from an EMBL/GenBank/DDBJ whole genome shotgun (WGS) entry which is preliminary data.</text>
</comment>
<accession>A0A8S1ACW2</accession>
<keyword evidence="1" id="KW-0732">Signal</keyword>
<dbReference type="Proteomes" id="UP000494256">
    <property type="component" value="Unassembled WGS sequence"/>
</dbReference>
<feature type="signal peptide" evidence="1">
    <location>
        <begin position="1"/>
        <end position="20"/>
    </location>
</feature>
<organism evidence="2 3">
    <name type="scientific">Arctia plantaginis</name>
    <name type="common">Wood tiger moth</name>
    <name type="synonym">Phalaena plantaginis</name>
    <dbReference type="NCBI Taxonomy" id="874455"/>
    <lineage>
        <taxon>Eukaryota</taxon>
        <taxon>Metazoa</taxon>
        <taxon>Ecdysozoa</taxon>
        <taxon>Arthropoda</taxon>
        <taxon>Hexapoda</taxon>
        <taxon>Insecta</taxon>
        <taxon>Pterygota</taxon>
        <taxon>Neoptera</taxon>
        <taxon>Endopterygota</taxon>
        <taxon>Lepidoptera</taxon>
        <taxon>Glossata</taxon>
        <taxon>Ditrysia</taxon>
        <taxon>Noctuoidea</taxon>
        <taxon>Erebidae</taxon>
        <taxon>Arctiinae</taxon>
        <taxon>Arctia</taxon>
    </lineage>
</organism>
<proteinExistence type="predicted"/>
<reference evidence="2 3" key="1">
    <citation type="submission" date="2020-04" db="EMBL/GenBank/DDBJ databases">
        <authorList>
            <person name="Wallbank WR R."/>
            <person name="Pardo Diaz C."/>
            <person name="Kozak K."/>
            <person name="Martin S."/>
            <person name="Jiggins C."/>
            <person name="Moest M."/>
            <person name="Warren A I."/>
            <person name="Byers J.R.P. K."/>
            <person name="Montejo-Kovacevich G."/>
            <person name="Yen C E."/>
        </authorList>
    </citation>
    <scope>NUCLEOTIDE SEQUENCE [LARGE SCALE GENOMIC DNA]</scope>
</reference>
<dbReference type="Pfam" id="PF15868">
    <property type="entry name" value="MBF2"/>
    <property type="match status" value="1"/>
</dbReference>
<gene>
    <name evidence="2" type="ORF">APLA_LOCUS10091</name>
</gene>
<dbReference type="OrthoDB" id="74360at2759"/>
<protein>
    <submittedName>
        <fullName evidence="2">Uncharacterized protein</fullName>
    </submittedName>
</protein>
<evidence type="ECO:0000256" key="1">
    <source>
        <dbReference type="SAM" id="SignalP"/>
    </source>
</evidence>
<dbReference type="InterPro" id="IPR031734">
    <property type="entry name" value="MBF2"/>
</dbReference>
<dbReference type="AlphaFoldDB" id="A0A8S1ACW2"/>
<dbReference type="EMBL" id="CADEBD010000314">
    <property type="protein sequence ID" value="CAB3242809.1"/>
    <property type="molecule type" value="Genomic_DNA"/>
</dbReference>
<name>A0A8S1ACW2_ARCPL</name>
<feature type="chain" id="PRO_5035747754" evidence="1">
    <location>
        <begin position="21"/>
        <end position="109"/>
    </location>
</feature>
<dbReference type="PANTHER" id="PTHR37685">
    <property type="entry name" value="GEO11136P1-RELATED"/>
    <property type="match status" value="1"/>
</dbReference>